<feature type="region of interest" description="Disordered" evidence="1">
    <location>
        <begin position="72"/>
        <end position="92"/>
    </location>
</feature>
<sequence length="115" mass="12204">MLVANSPAPLLIGRLVAEELGVVTHSPQRNDVNELWHTPPGGCESGTGNIPQGSRLFSRVAAVAAVYSLTDTKRDSGVKQRETNPGPKNDRHRCVVCVKGGKQSCCRGGDGRQSP</sequence>
<keyword evidence="3" id="KW-1185">Reference proteome</keyword>
<evidence type="ECO:0000313" key="2">
    <source>
        <dbReference type="EMBL" id="KAH1177152.1"/>
    </source>
</evidence>
<name>A0A9D3XCQ3_9SAUR</name>
<evidence type="ECO:0000256" key="1">
    <source>
        <dbReference type="SAM" id="MobiDB-lite"/>
    </source>
</evidence>
<gene>
    <name evidence="2" type="ORF">KIL84_010854</name>
</gene>
<dbReference type="Proteomes" id="UP000827986">
    <property type="component" value="Unassembled WGS sequence"/>
</dbReference>
<organism evidence="2 3">
    <name type="scientific">Mauremys mutica</name>
    <name type="common">yellowpond turtle</name>
    <dbReference type="NCBI Taxonomy" id="74926"/>
    <lineage>
        <taxon>Eukaryota</taxon>
        <taxon>Metazoa</taxon>
        <taxon>Chordata</taxon>
        <taxon>Craniata</taxon>
        <taxon>Vertebrata</taxon>
        <taxon>Euteleostomi</taxon>
        <taxon>Archelosauria</taxon>
        <taxon>Testudinata</taxon>
        <taxon>Testudines</taxon>
        <taxon>Cryptodira</taxon>
        <taxon>Durocryptodira</taxon>
        <taxon>Testudinoidea</taxon>
        <taxon>Geoemydidae</taxon>
        <taxon>Geoemydinae</taxon>
        <taxon>Mauremys</taxon>
    </lineage>
</organism>
<protein>
    <submittedName>
        <fullName evidence="2">Uncharacterized protein</fullName>
    </submittedName>
</protein>
<reference evidence="2" key="1">
    <citation type="submission" date="2021-09" db="EMBL/GenBank/DDBJ databases">
        <title>The genome of Mauremys mutica provides insights into the evolution of semi-aquatic lifestyle.</title>
        <authorList>
            <person name="Gong S."/>
            <person name="Gao Y."/>
        </authorList>
    </citation>
    <scope>NUCLEOTIDE SEQUENCE</scope>
    <source>
        <strain evidence="2">MM-2020</strain>
        <tissue evidence="2">Muscle</tissue>
    </source>
</reference>
<proteinExistence type="predicted"/>
<dbReference type="EMBL" id="JAHDVG010000474">
    <property type="protein sequence ID" value="KAH1177152.1"/>
    <property type="molecule type" value="Genomic_DNA"/>
</dbReference>
<comment type="caution">
    <text evidence="2">The sequence shown here is derived from an EMBL/GenBank/DDBJ whole genome shotgun (WGS) entry which is preliminary data.</text>
</comment>
<accession>A0A9D3XCQ3</accession>
<evidence type="ECO:0000313" key="3">
    <source>
        <dbReference type="Proteomes" id="UP000827986"/>
    </source>
</evidence>
<dbReference type="AlphaFoldDB" id="A0A9D3XCQ3"/>